<dbReference type="PANTHER" id="PTHR31690">
    <property type="entry name" value="FUCOSE MUTAROTASE"/>
    <property type="match status" value="1"/>
</dbReference>
<dbReference type="SUPFAM" id="SSF102546">
    <property type="entry name" value="RbsD-like"/>
    <property type="match status" value="1"/>
</dbReference>
<comment type="catalytic activity">
    <reaction evidence="1">
        <text>beta-D-ribopyranose = beta-D-ribofuranose</text>
        <dbReference type="Rhea" id="RHEA:25432"/>
        <dbReference type="ChEBI" id="CHEBI:27476"/>
        <dbReference type="ChEBI" id="CHEBI:47002"/>
        <dbReference type="EC" id="5.4.99.62"/>
    </reaction>
</comment>
<dbReference type="PANTHER" id="PTHR31690:SF4">
    <property type="entry name" value="FUCOSE MUTAROTASE"/>
    <property type="match status" value="1"/>
</dbReference>
<dbReference type="Pfam" id="PF05025">
    <property type="entry name" value="RbsD_FucU"/>
    <property type="match status" value="1"/>
</dbReference>
<name>A0A2N5XUB5_9HYPH</name>
<dbReference type="Proteomes" id="UP000234881">
    <property type="component" value="Unassembled WGS sequence"/>
</dbReference>
<evidence type="ECO:0000313" key="5">
    <source>
        <dbReference type="Proteomes" id="UP000234881"/>
    </source>
</evidence>
<evidence type="ECO:0000256" key="1">
    <source>
        <dbReference type="ARBA" id="ARBA00000223"/>
    </source>
</evidence>
<dbReference type="GO" id="GO:0042806">
    <property type="term" value="F:fucose binding"/>
    <property type="evidence" value="ECO:0007669"/>
    <property type="project" value="TreeGrafter"/>
</dbReference>
<dbReference type="RefSeq" id="WP_101533098.1">
    <property type="nucleotide sequence ID" value="NZ_PKUQ01000012.1"/>
</dbReference>
<evidence type="ECO:0000256" key="2">
    <source>
        <dbReference type="ARBA" id="ARBA00023235"/>
    </source>
</evidence>
<organism evidence="4 5">
    <name type="scientific">Cohaesibacter celericrescens</name>
    <dbReference type="NCBI Taxonomy" id="2067669"/>
    <lineage>
        <taxon>Bacteria</taxon>
        <taxon>Pseudomonadati</taxon>
        <taxon>Pseudomonadota</taxon>
        <taxon>Alphaproteobacteria</taxon>
        <taxon>Hyphomicrobiales</taxon>
        <taxon>Cohaesibacteraceae</taxon>
    </lineage>
</organism>
<keyword evidence="2" id="KW-0413">Isomerase</keyword>
<dbReference type="GO" id="GO:0036373">
    <property type="term" value="F:L-fucose mutarotase activity"/>
    <property type="evidence" value="ECO:0007669"/>
    <property type="project" value="UniProtKB-EC"/>
</dbReference>
<dbReference type="InterPro" id="IPR023750">
    <property type="entry name" value="RbsD-like_sf"/>
</dbReference>
<dbReference type="Gene3D" id="3.40.1650.10">
    <property type="entry name" value="RbsD-like domain"/>
    <property type="match status" value="1"/>
</dbReference>
<sequence length="154" mass="16906">MLKGIDHRLNSDMLGTLRAMGHGDTIVLVDRNFPCQSVAAQTTLGKPLLMENLSASEVTKIILSVMPIDDFVDDYAVAMEVVGAADETPKVQQEVEAELKASQGQDKALQKIERFAFYEAAKNAYAVVQTGETRFYGCFIFKKGVIAPDDVFEV</sequence>
<protein>
    <submittedName>
        <fullName evidence="4">Ribose ABC transporter</fullName>
    </submittedName>
</protein>
<evidence type="ECO:0000256" key="3">
    <source>
        <dbReference type="ARBA" id="ARBA00036324"/>
    </source>
</evidence>
<keyword evidence="5" id="KW-1185">Reference proteome</keyword>
<reference evidence="4 5" key="1">
    <citation type="submission" date="2018-01" db="EMBL/GenBank/DDBJ databases">
        <title>The draft genome sequence of Cohaesibacter sp. H1304.</title>
        <authorList>
            <person name="Wang N.-N."/>
            <person name="Du Z.-J."/>
        </authorList>
    </citation>
    <scope>NUCLEOTIDE SEQUENCE [LARGE SCALE GENOMIC DNA]</scope>
    <source>
        <strain evidence="4 5">H1304</strain>
    </source>
</reference>
<comment type="catalytic activity">
    <reaction evidence="3">
        <text>alpha-L-fucose = beta-L-fucose</text>
        <dbReference type="Rhea" id="RHEA:25580"/>
        <dbReference type="ChEBI" id="CHEBI:42548"/>
        <dbReference type="ChEBI" id="CHEBI:42589"/>
        <dbReference type="EC" id="5.1.3.29"/>
    </reaction>
</comment>
<dbReference type="InterPro" id="IPR007721">
    <property type="entry name" value="RbsD_FucU"/>
</dbReference>
<comment type="caution">
    <text evidence="4">The sequence shown here is derived from an EMBL/GenBank/DDBJ whole genome shotgun (WGS) entry which is preliminary data.</text>
</comment>
<dbReference type="InterPro" id="IPR050443">
    <property type="entry name" value="RbsD/FucU_mutarotase"/>
</dbReference>
<dbReference type="OrthoDB" id="7947972at2"/>
<dbReference type="AlphaFoldDB" id="A0A2N5XUB5"/>
<proteinExistence type="predicted"/>
<gene>
    <name evidence="4" type="ORF">C0081_06630</name>
</gene>
<dbReference type="GO" id="GO:0062193">
    <property type="term" value="F:D-ribose pyranase activity"/>
    <property type="evidence" value="ECO:0007669"/>
    <property type="project" value="UniProtKB-EC"/>
</dbReference>
<dbReference type="GO" id="GO:0006004">
    <property type="term" value="P:fucose metabolic process"/>
    <property type="evidence" value="ECO:0007669"/>
    <property type="project" value="TreeGrafter"/>
</dbReference>
<accession>A0A2N5XUB5</accession>
<dbReference type="EMBL" id="PKUQ01000012">
    <property type="protein sequence ID" value="PLW78008.1"/>
    <property type="molecule type" value="Genomic_DNA"/>
</dbReference>
<evidence type="ECO:0000313" key="4">
    <source>
        <dbReference type="EMBL" id="PLW78008.1"/>
    </source>
</evidence>